<evidence type="ECO:0008006" key="3">
    <source>
        <dbReference type="Google" id="ProtNLM"/>
    </source>
</evidence>
<reference evidence="1 2" key="1">
    <citation type="submission" date="2016-07" db="EMBL/GenBank/DDBJ databases">
        <title>Complete genome sequence of the Lentzea guizhouensis DHS C013.</title>
        <authorList>
            <person name="Cao C."/>
        </authorList>
    </citation>
    <scope>NUCLEOTIDE SEQUENCE [LARGE SCALE GENOMIC DNA]</scope>
    <source>
        <strain evidence="1 2">DHS C013</strain>
    </source>
</reference>
<dbReference type="OrthoDB" id="7721587at2"/>
<dbReference type="InterPro" id="IPR038128">
    <property type="entry name" value="Gamma_PGA_hydro_sf"/>
</dbReference>
<sequence>MPGRLPPAMRPQHQSTAVDVYASNSDLYADPRLVERVDYRRRFKRHRPRTRSVVLAPHGGGIEVGTSELCLAIAGYSPSTRVPIGQTHDYWMFEGLRTASNDELHVTSSHCDDRVARAMVSGAAHALGLHGCTAAAAGLEDHDRAVLVGGRDALLRLELLTRLRRAGFHTVDAADHPVLGGGDRANIANRTKTRQGGQLELTTPLRNAMFAENSRSDRRHTTTEVFWDFVHACRAALAAREAPTN</sequence>
<evidence type="ECO:0000313" key="1">
    <source>
        <dbReference type="EMBL" id="ANZ43331.1"/>
    </source>
</evidence>
<organism evidence="1 2">
    <name type="scientific">Lentzea guizhouensis</name>
    <dbReference type="NCBI Taxonomy" id="1586287"/>
    <lineage>
        <taxon>Bacteria</taxon>
        <taxon>Bacillati</taxon>
        <taxon>Actinomycetota</taxon>
        <taxon>Actinomycetes</taxon>
        <taxon>Pseudonocardiales</taxon>
        <taxon>Pseudonocardiaceae</taxon>
        <taxon>Lentzea</taxon>
    </lineage>
</organism>
<dbReference type="Proteomes" id="UP000093053">
    <property type="component" value="Chromosome"/>
</dbReference>
<dbReference type="AlphaFoldDB" id="A0A1B2I050"/>
<dbReference type="EMBL" id="CP016793">
    <property type="protein sequence ID" value="ANZ43331.1"/>
    <property type="molecule type" value="Genomic_DNA"/>
</dbReference>
<gene>
    <name evidence="1" type="ORF">BBK82_36995</name>
</gene>
<dbReference type="KEGG" id="led:BBK82_36995"/>
<accession>A0A1B2I050</accession>
<protein>
    <recommendedName>
        <fullName evidence="3">Replication protein</fullName>
    </recommendedName>
</protein>
<dbReference type="InterPro" id="IPR008585">
    <property type="entry name" value="Gamma_PGA_hydro"/>
</dbReference>
<keyword evidence="2" id="KW-1185">Reference proteome</keyword>
<proteinExistence type="predicted"/>
<evidence type="ECO:0000313" key="2">
    <source>
        <dbReference type="Proteomes" id="UP000093053"/>
    </source>
</evidence>
<dbReference type="Gene3D" id="3.40.630.100">
    <property type="entry name" value="Poly-gamma-glutamate hydrolase, zinc-binding motif"/>
    <property type="match status" value="1"/>
</dbReference>
<name>A0A1B2I050_9PSEU</name>
<dbReference type="STRING" id="1586287.BBK82_36995"/>
<dbReference type="Pfam" id="PF05908">
    <property type="entry name" value="Gamma_PGA_hydro"/>
    <property type="match status" value="1"/>
</dbReference>